<name>A0AAD7STM6_9TELE</name>
<sequence length="231" mass="24199">MPVGERSVSTVKACVSIQNCPGPSAGTVLLYFPLPLACSSSVSEPSLLLQKPGGRKAAVQCRKHKGPVPRCLAGDESGSSGAINSTLASTRHDKAPSVKQWSAAHTALEAAAGLRADGLNKPPSTPLQLPVCLPQPISAFGGVSDSQPRERASAAAPLLQRVEGLSVLPRLCARAWHLYASEERKRAPPKLPELAATLWLKDFINPRAPSRPPGPAKASLGTRDALYAVIN</sequence>
<dbReference type="EMBL" id="JAINUG010000035">
    <property type="protein sequence ID" value="KAJ8408458.1"/>
    <property type="molecule type" value="Genomic_DNA"/>
</dbReference>
<gene>
    <name evidence="1" type="ORF">AAFF_G00258720</name>
</gene>
<dbReference type="AlphaFoldDB" id="A0AAD7STM6"/>
<dbReference type="Proteomes" id="UP001221898">
    <property type="component" value="Unassembled WGS sequence"/>
</dbReference>
<proteinExistence type="predicted"/>
<organism evidence="1 2">
    <name type="scientific">Aldrovandia affinis</name>
    <dbReference type="NCBI Taxonomy" id="143900"/>
    <lineage>
        <taxon>Eukaryota</taxon>
        <taxon>Metazoa</taxon>
        <taxon>Chordata</taxon>
        <taxon>Craniata</taxon>
        <taxon>Vertebrata</taxon>
        <taxon>Euteleostomi</taxon>
        <taxon>Actinopterygii</taxon>
        <taxon>Neopterygii</taxon>
        <taxon>Teleostei</taxon>
        <taxon>Notacanthiformes</taxon>
        <taxon>Halosauridae</taxon>
        <taxon>Aldrovandia</taxon>
    </lineage>
</organism>
<protein>
    <submittedName>
        <fullName evidence="1">Uncharacterized protein</fullName>
    </submittedName>
</protein>
<evidence type="ECO:0000313" key="1">
    <source>
        <dbReference type="EMBL" id="KAJ8408458.1"/>
    </source>
</evidence>
<accession>A0AAD7STM6</accession>
<comment type="caution">
    <text evidence="1">The sequence shown here is derived from an EMBL/GenBank/DDBJ whole genome shotgun (WGS) entry which is preliminary data.</text>
</comment>
<keyword evidence="2" id="KW-1185">Reference proteome</keyword>
<reference evidence="1" key="1">
    <citation type="journal article" date="2023" name="Science">
        <title>Genome structures resolve the early diversification of teleost fishes.</title>
        <authorList>
            <person name="Parey E."/>
            <person name="Louis A."/>
            <person name="Montfort J."/>
            <person name="Bouchez O."/>
            <person name="Roques C."/>
            <person name="Iampietro C."/>
            <person name="Lluch J."/>
            <person name="Castinel A."/>
            <person name="Donnadieu C."/>
            <person name="Desvignes T."/>
            <person name="Floi Bucao C."/>
            <person name="Jouanno E."/>
            <person name="Wen M."/>
            <person name="Mejri S."/>
            <person name="Dirks R."/>
            <person name="Jansen H."/>
            <person name="Henkel C."/>
            <person name="Chen W.J."/>
            <person name="Zahm M."/>
            <person name="Cabau C."/>
            <person name="Klopp C."/>
            <person name="Thompson A.W."/>
            <person name="Robinson-Rechavi M."/>
            <person name="Braasch I."/>
            <person name="Lecointre G."/>
            <person name="Bobe J."/>
            <person name="Postlethwait J.H."/>
            <person name="Berthelot C."/>
            <person name="Roest Crollius H."/>
            <person name="Guiguen Y."/>
        </authorList>
    </citation>
    <scope>NUCLEOTIDE SEQUENCE</scope>
    <source>
        <strain evidence="1">NC1722</strain>
    </source>
</reference>
<evidence type="ECO:0000313" key="2">
    <source>
        <dbReference type="Proteomes" id="UP001221898"/>
    </source>
</evidence>